<comment type="caution">
    <text evidence="1">The sequence shown here is derived from an EMBL/GenBank/DDBJ whole genome shotgun (WGS) entry which is preliminary data.</text>
</comment>
<evidence type="ECO:0000313" key="2">
    <source>
        <dbReference type="Proteomes" id="UP001345963"/>
    </source>
</evidence>
<gene>
    <name evidence="1" type="ORF">ATANTOWER_021864</name>
</gene>
<keyword evidence="2" id="KW-1185">Reference proteome</keyword>
<sequence>MTNQVTSWEEPEVHRALIRSSLRHLWCTAPPSHPGNSSPRSHASFLCSLKDTGVKPYNPKVVEGVHLETTFIPEVLLAFWKEKALFSRELYDQLCQENSLLTESQRSHILLPADNLRRLFKIAGVCTFSVQIGIKQLSQAFSIVLKDQRGIILA</sequence>
<accession>A0ABU7A8D5</accession>
<proteinExistence type="predicted"/>
<evidence type="ECO:0000313" key="1">
    <source>
        <dbReference type="EMBL" id="MED6234083.1"/>
    </source>
</evidence>
<organism evidence="1 2">
    <name type="scientific">Ataeniobius toweri</name>
    <dbReference type="NCBI Taxonomy" id="208326"/>
    <lineage>
        <taxon>Eukaryota</taxon>
        <taxon>Metazoa</taxon>
        <taxon>Chordata</taxon>
        <taxon>Craniata</taxon>
        <taxon>Vertebrata</taxon>
        <taxon>Euteleostomi</taxon>
        <taxon>Actinopterygii</taxon>
        <taxon>Neopterygii</taxon>
        <taxon>Teleostei</taxon>
        <taxon>Neoteleostei</taxon>
        <taxon>Acanthomorphata</taxon>
        <taxon>Ovalentaria</taxon>
        <taxon>Atherinomorphae</taxon>
        <taxon>Cyprinodontiformes</taxon>
        <taxon>Goodeidae</taxon>
        <taxon>Ataeniobius</taxon>
    </lineage>
</organism>
<name>A0ABU7A8D5_9TELE</name>
<dbReference type="Proteomes" id="UP001345963">
    <property type="component" value="Unassembled WGS sequence"/>
</dbReference>
<reference evidence="1 2" key="1">
    <citation type="submission" date="2021-07" db="EMBL/GenBank/DDBJ databases">
        <authorList>
            <person name="Palmer J.M."/>
        </authorList>
    </citation>
    <scope>NUCLEOTIDE SEQUENCE [LARGE SCALE GENOMIC DNA]</scope>
    <source>
        <strain evidence="1 2">AT_MEX2019</strain>
        <tissue evidence="1">Muscle</tissue>
    </source>
</reference>
<protein>
    <submittedName>
        <fullName evidence="1">Uncharacterized protein</fullName>
    </submittedName>
</protein>
<dbReference type="EMBL" id="JAHUTI010004720">
    <property type="protein sequence ID" value="MED6234083.1"/>
    <property type="molecule type" value="Genomic_DNA"/>
</dbReference>